<dbReference type="Pfam" id="PF02565">
    <property type="entry name" value="RecO_C"/>
    <property type="match status" value="1"/>
</dbReference>
<dbReference type="InterPro" id="IPR022572">
    <property type="entry name" value="DNA_rep/recomb_RecO_N"/>
</dbReference>
<dbReference type="InterPro" id="IPR037278">
    <property type="entry name" value="ARFGAP/RecO"/>
</dbReference>
<keyword evidence="3 7" id="KW-0227">DNA damage</keyword>
<evidence type="ECO:0000259" key="8">
    <source>
        <dbReference type="Pfam" id="PF11967"/>
    </source>
</evidence>
<dbReference type="InterPro" id="IPR003717">
    <property type="entry name" value="RecO"/>
</dbReference>
<dbReference type="GO" id="GO:0006302">
    <property type="term" value="P:double-strand break repair"/>
    <property type="evidence" value="ECO:0007669"/>
    <property type="project" value="TreeGrafter"/>
</dbReference>
<dbReference type="Gene3D" id="1.20.1440.120">
    <property type="entry name" value="Recombination protein O, C-terminal domain"/>
    <property type="match status" value="1"/>
</dbReference>
<dbReference type="GO" id="GO:0006310">
    <property type="term" value="P:DNA recombination"/>
    <property type="evidence" value="ECO:0007669"/>
    <property type="project" value="UniProtKB-UniRule"/>
</dbReference>
<dbReference type="Proteomes" id="UP000003597">
    <property type="component" value="Unassembled WGS sequence"/>
</dbReference>
<dbReference type="InterPro" id="IPR012340">
    <property type="entry name" value="NA-bd_OB-fold"/>
</dbReference>
<comment type="similarity">
    <text evidence="1 7">Belongs to the RecO family.</text>
</comment>
<dbReference type="NCBIfam" id="TIGR00613">
    <property type="entry name" value="reco"/>
    <property type="match status" value="1"/>
</dbReference>
<keyword evidence="4 7" id="KW-0233">DNA recombination</keyword>
<accession>A0AB72Z6T2</accession>
<evidence type="ECO:0000313" key="9">
    <source>
        <dbReference type="EMBL" id="EHN60611.1"/>
    </source>
</evidence>
<sequence>MKKEGCHMEKCEGIVIRQTSYRESDKIVRMYTREFGKIGVVARGAKKTKSRLAAVTQLFTNGYFTFFGGNGLGTLQQGEVIENFSSIQQDIFMTAYATYVCELLDKATEERQPNPYLYELTFQILRDIDEGYDPQILTQIYEMKMLPVLGLYPTMDKCAICGETTGHFDFSTRSNGIICHRCFDKDRYRMHLPENVVKLLRLFFIFQLDRLGNIDVKQETKEWLQKAIDTYYDEYSGLYLKSRKFLRDMDKWENMLKKDSDD</sequence>
<dbReference type="Pfam" id="PF11967">
    <property type="entry name" value="RecO_N"/>
    <property type="match status" value="1"/>
</dbReference>
<gene>
    <name evidence="7" type="primary">recO</name>
    <name evidence="9" type="ORF">HMPREF0557_02124</name>
</gene>
<keyword evidence="5 7" id="KW-0234">DNA repair</keyword>
<evidence type="ECO:0000256" key="7">
    <source>
        <dbReference type="HAMAP-Rule" id="MF_00201"/>
    </source>
</evidence>
<dbReference type="InterPro" id="IPR042242">
    <property type="entry name" value="RecO_C"/>
</dbReference>
<dbReference type="PANTHER" id="PTHR33991">
    <property type="entry name" value="DNA REPAIR PROTEIN RECO"/>
    <property type="match status" value="1"/>
</dbReference>
<organism evidence="9 10">
    <name type="scientific">Listeria innocua ATCC 33091</name>
    <dbReference type="NCBI Taxonomy" id="1002366"/>
    <lineage>
        <taxon>Bacteria</taxon>
        <taxon>Bacillati</taxon>
        <taxon>Bacillota</taxon>
        <taxon>Bacilli</taxon>
        <taxon>Bacillales</taxon>
        <taxon>Listeriaceae</taxon>
        <taxon>Listeria</taxon>
    </lineage>
</organism>
<dbReference type="HAMAP" id="MF_00201">
    <property type="entry name" value="RecO"/>
    <property type="match status" value="1"/>
</dbReference>
<comment type="caution">
    <text evidence="9">The sequence shown here is derived from an EMBL/GenBank/DDBJ whole genome shotgun (WGS) entry which is preliminary data.</text>
</comment>
<evidence type="ECO:0000256" key="4">
    <source>
        <dbReference type="ARBA" id="ARBA00023172"/>
    </source>
</evidence>
<evidence type="ECO:0000256" key="1">
    <source>
        <dbReference type="ARBA" id="ARBA00007452"/>
    </source>
</evidence>
<dbReference type="PANTHER" id="PTHR33991:SF1">
    <property type="entry name" value="DNA REPAIR PROTEIN RECO"/>
    <property type="match status" value="1"/>
</dbReference>
<dbReference type="EMBL" id="AGCN01000033">
    <property type="protein sequence ID" value="EHN60611.1"/>
    <property type="molecule type" value="Genomic_DNA"/>
</dbReference>
<dbReference type="Gene3D" id="2.40.50.140">
    <property type="entry name" value="Nucleic acid-binding proteins"/>
    <property type="match status" value="1"/>
</dbReference>
<dbReference type="SUPFAM" id="SSF50249">
    <property type="entry name" value="Nucleic acid-binding proteins"/>
    <property type="match status" value="1"/>
</dbReference>
<evidence type="ECO:0000256" key="5">
    <source>
        <dbReference type="ARBA" id="ARBA00023204"/>
    </source>
</evidence>
<evidence type="ECO:0000256" key="6">
    <source>
        <dbReference type="ARBA" id="ARBA00033409"/>
    </source>
</evidence>
<dbReference type="SUPFAM" id="SSF57863">
    <property type="entry name" value="ArfGap/RecO-like zinc finger"/>
    <property type="match status" value="1"/>
</dbReference>
<feature type="domain" description="DNA replication/recombination mediator RecO N-terminal" evidence="8">
    <location>
        <begin position="8"/>
        <end position="84"/>
    </location>
</feature>
<proteinExistence type="inferred from homology"/>
<evidence type="ECO:0000256" key="3">
    <source>
        <dbReference type="ARBA" id="ARBA00022763"/>
    </source>
</evidence>
<keyword evidence="10" id="KW-1185">Reference proteome</keyword>
<reference evidence="9 10" key="1">
    <citation type="submission" date="2011-08" db="EMBL/GenBank/DDBJ databases">
        <authorList>
            <person name="Weinstock G."/>
            <person name="Sodergren E."/>
            <person name="Clifton S."/>
            <person name="Fulton L."/>
            <person name="Fulton B."/>
            <person name="Courtney L."/>
            <person name="Fronick C."/>
            <person name="Harrison M."/>
            <person name="Strong C."/>
            <person name="Farmer C."/>
            <person name="Delahaunty K."/>
            <person name="Markovic C."/>
            <person name="Hall O."/>
            <person name="Minx P."/>
            <person name="Tomlinson C."/>
            <person name="Mitreva M."/>
            <person name="Hou S."/>
            <person name="Chen J."/>
            <person name="Wollam A."/>
            <person name="Pepin K.H."/>
            <person name="Johnson M."/>
            <person name="Bhonagiri V."/>
            <person name="Zhang X."/>
            <person name="Suruliraj S."/>
            <person name="Warren W."/>
            <person name="Chinwalla A."/>
            <person name="Mardis E.R."/>
            <person name="Wilson R.K."/>
        </authorList>
    </citation>
    <scope>NUCLEOTIDE SEQUENCE [LARGE SCALE GENOMIC DNA]</scope>
    <source>
        <strain evidence="9 10">ATCC 33091</strain>
    </source>
</reference>
<dbReference type="GO" id="GO:0043590">
    <property type="term" value="C:bacterial nucleoid"/>
    <property type="evidence" value="ECO:0007669"/>
    <property type="project" value="TreeGrafter"/>
</dbReference>
<evidence type="ECO:0000313" key="10">
    <source>
        <dbReference type="Proteomes" id="UP000003597"/>
    </source>
</evidence>
<protein>
    <recommendedName>
        <fullName evidence="2 7">DNA repair protein RecO</fullName>
    </recommendedName>
    <alternativeName>
        <fullName evidence="6 7">Recombination protein O</fullName>
    </alternativeName>
</protein>
<dbReference type="AlphaFoldDB" id="A0AB72Z6T2"/>
<comment type="function">
    <text evidence="7">Involved in DNA repair and RecF pathway recombination.</text>
</comment>
<name>A0AB72Z6T2_LISIO</name>
<evidence type="ECO:0000256" key="2">
    <source>
        <dbReference type="ARBA" id="ARBA00021310"/>
    </source>
</evidence>